<reference evidence="5 6" key="1">
    <citation type="submission" date="2022-10" db="EMBL/GenBank/DDBJ databases">
        <title>Chitinophaga nivalis PC15 sp. nov., isolated from Pyeongchang county, South Korea.</title>
        <authorList>
            <person name="Trinh H.N."/>
        </authorList>
    </citation>
    <scope>NUCLEOTIDE SEQUENCE [LARGE SCALE GENOMIC DNA]</scope>
    <source>
        <strain evidence="5 6">PC14</strain>
    </source>
</reference>
<evidence type="ECO:0000256" key="1">
    <source>
        <dbReference type="ARBA" id="ARBA00023015"/>
    </source>
</evidence>
<evidence type="ECO:0000256" key="2">
    <source>
        <dbReference type="ARBA" id="ARBA00023125"/>
    </source>
</evidence>
<dbReference type="RefSeq" id="WP_264732030.1">
    <property type="nucleotide sequence ID" value="NZ_JAPDNR010000001.1"/>
</dbReference>
<comment type="caution">
    <text evidence="5">The sequence shown here is derived from an EMBL/GenBank/DDBJ whole genome shotgun (WGS) entry which is preliminary data.</text>
</comment>
<dbReference type="PROSITE" id="PS00041">
    <property type="entry name" value="HTH_ARAC_FAMILY_1"/>
    <property type="match status" value="1"/>
</dbReference>
<evidence type="ECO:0000313" key="6">
    <source>
        <dbReference type="Proteomes" id="UP001207742"/>
    </source>
</evidence>
<dbReference type="InterPro" id="IPR009057">
    <property type="entry name" value="Homeodomain-like_sf"/>
</dbReference>
<dbReference type="InterPro" id="IPR020449">
    <property type="entry name" value="Tscrpt_reg_AraC-type_HTH"/>
</dbReference>
<organism evidence="5 6">
    <name type="scientific">Chitinophaga nivalis</name>
    <dbReference type="NCBI Taxonomy" id="2991709"/>
    <lineage>
        <taxon>Bacteria</taxon>
        <taxon>Pseudomonadati</taxon>
        <taxon>Bacteroidota</taxon>
        <taxon>Chitinophagia</taxon>
        <taxon>Chitinophagales</taxon>
        <taxon>Chitinophagaceae</taxon>
        <taxon>Chitinophaga</taxon>
    </lineage>
</organism>
<keyword evidence="3" id="KW-0804">Transcription</keyword>
<evidence type="ECO:0000256" key="3">
    <source>
        <dbReference type="ARBA" id="ARBA00023163"/>
    </source>
</evidence>
<dbReference type="PANTHER" id="PTHR47893">
    <property type="entry name" value="REGULATORY PROTEIN PCHR"/>
    <property type="match status" value="1"/>
</dbReference>
<keyword evidence="6" id="KW-1185">Reference proteome</keyword>
<keyword evidence="2" id="KW-0238">DNA-binding</keyword>
<dbReference type="SMART" id="SM00342">
    <property type="entry name" value="HTH_ARAC"/>
    <property type="match status" value="1"/>
</dbReference>
<evidence type="ECO:0000259" key="4">
    <source>
        <dbReference type="PROSITE" id="PS01124"/>
    </source>
</evidence>
<dbReference type="PRINTS" id="PR00032">
    <property type="entry name" value="HTHARAC"/>
</dbReference>
<dbReference type="Gene3D" id="1.10.10.60">
    <property type="entry name" value="Homeodomain-like"/>
    <property type="match status" value="2"/>
</dbReference>
<keyword evidence="1" id="KW-0805">Transcription regulation</keyword>
<proteinExistence type="predicted"/>
<dbReference type="Pfam" id="PF12833">
    <property type="entry name" value="HTH_18"/>
    <property type="match status" value="1"/>
</dbReference>
<evidence type="ECO:0000313" key="5">
    <source>
        <dbReference type="EMBL" id="MCW3485523.1"/>
    </source>
</evidence>
<dbReference type="InterPro" id="IPR018062">
    <property type="entry name" value="HTH_AraC-typ_CS"/>
</dbReference>
<dbReference type="EMBL" id="JAPDNS010000002">
    <property type="protein sequence ID" value="MCW3485523.1"/>
    <property type="molecule type" value="Genomic_DNA"/>
</dbReference>
<accession>A0ABT3ING6</accession>
<dbReference type="PANTHER" id="PTHR47893:SF1">
    <property type="entry name" value="REGULATORY PROTEIN PCHR"/>
    <property type="match status" value="1"/>
</dbReference>
<dbReference type="PROSITE" id="PS01124">
    <property type="entry name" value="HTH_ARAC_FAMILY_2"/>
    <property type="match status" value="1"/>
</dbReference>
<feature type="domain" description="HTH araC/xylS-type" evidence="4">
    <location>
        <begin position="218"/>
        <end position="315"/>
    </location>
</feature>
<dbReference type="InterPro" id="IPR018060">
    <property type="entry name" value="HTH_AraC"/>
</dbReference>
<protein>
    <submittedName>
        <fullName evidence="5">Helix-turn-helix transcriptional regulator</fullName>
    </submittedName>
</protein>
<dbReference type="SUPFAM" id="SSF46689">
    <property type="entry name" value="Homeodomain-like"/>
    <property type="match status" value="1"/>
</dbReference>
<gene>
    <name evidence="5" type="ORF">OL497_16555</name>
</gene>
<sequence>MDYIMTIDASNYHIGAGQDKPFLEERVEKLTDNNGFEIELDNVFLDGIHLKSGKYTTDTSKYYAVHPEKETIVAHFCLRGSCISEHKDYLTMQRGECILFREEKEEYLFEMGTDNGVGAFFEISFCPELFTPLFLGENEIIDGIMDGRKLFAHLSQQEELQILINDIHHKKERYTGKLKKLYLESKVAELLITQMSCLQEKKETRRTKLLSRDIEAIYHAKEMISKDMEHLSIPCLALSIGINQTKLKSGFKELFGKTVFEYLTSLRMTKARDLLLSTDHPIADIANIVGYKYAQHFIVAFRKTFGYTPGELRMSNQRSPLQVTGNIKKYD</sequence>
<dbReference type="InterPro" id="IPR053142">
    <property type="entry name" value="PchR_regulatory_protein"/>
</dbReference>
<dbReference type="Proteomes" id="UP001207742">
    <property type="component" value="Unassembled WGS sequence"/>
</dbReference>
<name>A0ABT3ING6_9BACT</name>